<dbReference type="OMA" id="WRELGMY"/>
<evidence type="ECO:0008006" key="3">
    <source>
        <dbReference type="Google" id="ProtNLM"/>
    </source>
</evidence>
<evidence type="ECO:0000313" key="1">
    <source>
        <dbReference type="EMBL" id="KYP57493.1"/>
    </source>
</evidence>
<reference evidence="1 2" key="1">
    <citation type="journal article" date="2012" name="Nat. Biotechnol.">
        <title>Draft genome sequence of pigeonpea (Cajanus cajan), an orphan legume crop of resource-poor farmers.</title>
        <authorList>
            <person name="Varshney R.K."/>
            <person name="Chen W."/>
            <person name="Li Y."/>
            <person name="Bharti A.K."/>
            <person name="Saxena R.K."/>
            <person name="Schlueter J.A."/>
            <person name="Donoghue M.T."/>
            <person name="Azam S."/>
            <person name="Fan G."/>
            <person name="Whaley A.M."/>
            <person name="Farmer A.D."/>
            <person name="Sheridan J."/>
            <person name="Iwata A."/>
            <person name="Tuteja R."/>
            <person name="Penmetsa R.V."/>
            <person name="Wu W."/>
            <person name="Upadhyaya H.D."/>
            <person name="Yang S.P."/>
            <person name="Shah T."/>
            <person name="Saxena K.B."/>
            <person name="Michael T."/>
            <person name="McCombie W.R."/>
            <person name="Yang B."/>
            <person name="Zhang G."/>
            <person name="Yang H."/>
            <person name="Wang J."/>
            <person name="Spillane C."/>
            <person name="Cook D.R."/>
            <person name="May G.D."/>
            <person name="Xu X."/>
            <person name="Jackson S.A."/>
        </authorList>
    </citation>
    <scope>NUCLEOTIDE SEQUENCE [LARGE SCALE GENOMIC DNA]</scope>
    <source>
        <strain evidence="2">cv. Asha</strain>
    </source>
</reference>
<organism evidence="1 2">
    <name type="scientific">Cajanus cajan</name>
    <name type="common">Pigeon pea</name>
    <name type="synonym">Cajanus indicus</name>
    <dbReference type="NCBI Taxonomy" id="3821"/>
    <lineage>
        <taxon>Eukaryota</taxon>
        <taxon>Viridiplantae</taxon>
        <taxon>Streptophyta</taxon>
        <taxon>Embryophyta</taxon>
        <taxon>Tracheophyta</taxon>
        <taxon>Spermatophyta</taxon>
        <taxon>Magnoliopsida</taxon>
        <taxon>eudicotyledons</taxon>
        <taxon>Gunneridae</taxon>
        <taxon>Pentapetalae</taxon>
        <taxon>rosids</taxon>
        <taxon>fabids</taxon>
        <taxon>Fabales</taxon>
        <taxon>Fabaceae</taxon>
        <taxon>Papilionoideae</taxon>
        <taxon>50 kb inversion clade</taxon>
        <taxon>NPAAA clade</taxon>
        <taxon>indigoferoid/millettioid clade</taxon>
        <taxon>Phaseoleae</taxon>
        <taxon>Cajanus</taxon>
    </lineage>
</organism>
<gene>
    <name evidence="1" type="ORF">KK1_003757</name>
</gene>
<proteinExistence type="predicted"/>
<dbReference type="PANTHER" id="PTHR37610:SF47">
    <property type="entry name" value="RETROTRANSPOSON COPIA-LIKE N-TERMINAL DOMAIN-CONTAINING PROTEIN"/>
    <property type="match status" value="1"/>
</dbReference>
<dbReference type="PANTHER" id="PTHR37610">
    <property type="entry name" value="CCHC-TYPE DOMAIN-CONTAINING PROTEIN"/>
    <property type="match status" value="1"/>
</dbReference>
<dbReference type="Proteomes" id="UP000075243">
    <property type="component" value="Chromosome 11"/>
</dbReference>
<sequence>MSWLLNTMTNEIGEIFMYYDTAKEMWDAVKETYSNVDNTFVVFDIKSILHDLRQGDFSVTEYFNTLGRHWQQLDIYEDVQWSCTEDKKKYK</sequence>
<dbReference type="AlphaFoldDB" id="A0A151SRS5"/>
<name>A0A151SRS5_CAJCA</name>
<evidence type="ECO:0000313" key="2">
    <source>
        <dbReference type="Proteomes" id="UP000075243"/>
    </source>
</evidence>
<protein>
    <recommendedName>
        <fullName evidence="3">Retrotransposon gag domain-containing protein</fullName>
    </recommendedName>
</protein>
<dbReference type="Gramene" id="C.cajan_03677.t">
    <property type="protein sequence ID" value="C.cajan_03677.t.cds1"/>
    <property type="gene ID" value="C.cajan_03677"/>
</dbReference>
<dbReference type="EMBL" id="CM003613">
    <property type="protein sequence ID" value="KYP57493.1"/>
    <property type="molecule type" value="Genomic_DNA"/>
</dbReference>
<keyword evidence="2" id="KW-1185">Reference proteome</keyword>
<accession>A0A151SRS5</accession>